<dbReference type="GO" id="GO:0008270">
    <property type="term" value="F:zinc ion binding"/>
    <property type="evidence" value="ECO:0007669"/>
    <property type="project" value="UniProtKB-KW"/>
</dbReference>
<feature type="compositionally biased region" description="Polar residues" evidence="5">
    <location>
        <begin position="590"/>
        <end position="599"/>
    </location>
</feature>
<dbReference type="Pfam" id="PF00628">
    <property type="entry name" value="PHD"/>
    <property type="match status" value="1"/>
</dbReference>
<dbReference type="PANTHER" id="PTHR47672">
    <property type="entry name" value="E3 UBIQUITIN-PROTEIN LIGASE SNT2"/>
    <property type="match status" value="1"/>
</dbReference>
<dbReference type="InterPro" id="IPR029617">
    <property type="entry name" value="Snt2"/>
</dbReference>
<dbReference type="PROSITE" id="PS01359">
    <property type="entry name" value="ZF_PHD_1"/>
    <property type="match status" value="1"/>
</dbReference>
<dbReference type="InterPro" id="IPR019786">
    <property type="entry name" value="Zinc_finger_PHD-type_CS"/>
</dbReference>
<evidence type="ECO:0000256" key="2">
    <source>
        <dbReference type="ARBA" id="ARBA00022771"/>
    </source>
</evidence>
<organism evidence="8 9">
    <name type="scientific">Phakopsora pachyrhizi</name>
    <name type="common">Asian soybean rust disease fungus</name>
    <dbReference type="NCBI Taxonomy" id="170000"/>
    <lineage>
        <taxon>Eukaryota</taxon>
        <taxon>Fungi</taxon>
        <taxon>Dikarya</taxon>
        <taxon>Basidiomycota</taxon>
        <taxon>Pucciniomycotina</taxon>
        <taxon>Pucciniomycetes</taxon>
        <taxon>Pucciniales</taxon>
        <taxon>Phakopsoraceae</taxon>
        <taxon>Phakopsora</taxon>
    </lineage>
</organism>
<sequence length="599" mass="66787">MTKSVPETEETVEVNGESYALNDHVYLSAPWNASDGAPWLIGRIMEFIRESVPTGPPKKKKTRSIIQLKLAHYHRQRDLLSRHIIDCRLLAASMTYDTFCISRLRGKCRVEFKGDRTPEEVEGWKATPNCFYFSQVYGRYTHRHYDLILTQNLKNAPPEVIQFLRTNYSYIFTEPGMGPELSEERRGCVTCQKWTSGSDSVTCDLCNGAYHFACLNPPLIRKPERGYRWACAPCSKKRQESLDDHTIALSKALSDQCGSSTVITGLTPGGGGRALRDKGKKKEAPVTTLVQSGTGSNGVLRTVDGWPFRYYGQYTQPTTVLDPMDSPYLYTAPRIGIRFQTTVLEDVSINHDSNMRSPHRAAGRPVKSEKRSRDGTPLALPMISDEESEFDNYMSQVSQLPLFKQAGVSLLDKALKNLKEKPSFDDSLAELRELSGKSLGFLNWSESESNRMDSAISQLGDDIRGMLKLFPKKTWVDLTKHYYMFKGHKFPETSALETRLSASVSHLPDENLAILPTPSSKRPYICVNPKVPALKAPVPPPVSSTLTFTPSLTTSTTPPSTTIQTNFTSLVELSPPSPPTQPQKPATPLVTFTPQIPGP</sequence>
<reference evidence="8" key="1">
    <citation type="submission" date="2022-06" db="EMBL/GenBank/DDBJ databases">
        <authorList>
            <consortium name="SYNGENTA / RWTH Aachen University"/>
        </authorList>
    </citation>
    <scope>NUCLEOTIDE SEQUENCE</scope>
</reference>
<dbReference type="Gene3D" id="3.30.40.10">
    <property type="entry name" value="Zinc/RING finger domain, C3HC4 (zinc finger)"/>
    <property type="match status" value="1"/>
</dbReference>
<dbReference type="AlphaFoldDB" id="A0AAV0BTR0"/>
<feature type="domain" description="PHD-type" evidence="6">
    <location>
        <begin position="185"/>
        <end position="237"/>
    </location>
</feature>
<dbReference type="EMBL" id="CALTRL010006199">
    <property type="protein sequence ID" value="CAH7690101.1"/>
    <property type="molecule type" value="Genomic_DNA"/>
</dbReference>
<evidence type="ECO:0000256" key="1">
    <source>
        <dbReference type="ARBA" id="ARBA00022723"/>
    </source>
</evidence>
<proteinExistence type="predicted"/>
<evidence type="ECO:0000313" key="8">
    <source>
        <dbReference type="EMBL" id="CAH7690101.1"/>
    </source>
</evidence>
<dbReference type="GO" id="GO:0036205">
    <property type="term" value="P:histone catabolic process"/>
    <property type="evidence" value="ECO:0007669"/>
    <property type="project" value="TreeGrafter"/>
</dbReference>
<protein>
    <recommendedName>
        <fullName evidence="10">PHD-type domain-containing protein</fullName>
    </recommendedName>
</protein>
<dbReference type="GO" id="GO:0003682">
    <property type="term" value="F:chromatin binding"/>
    <property type="evidence" value="ECO:0007669"/>
    <property type="project" value="InterPro"/>
</dbReference>
<dbReference type="InterPro" id="IPR011011">
    <property type="entry name" value="Znf_FYVE_PHD"/>
</dbReference>
<dbReference type="SUPFAM" id="SSF57903">
    <property type="entry name" value="FYVE/PHD zinc finger"/>
    <property type="match status" value="1"/>
</dbReference>
<evidence type="ECO:0000259" key="7">
    <source>
        <dbReference type="PROSITE" id="PS51038"/>
    </source>
</evidence>
<dbReference type="PROSITE" id="PS50016">
    <property type="entry name" value="ZF_PHD_2"/>
    <property type="match status" value="1"/>
</dbReference>
<evidence type="ECO:0000256" key="4">
    <source>
        <dbReference type="PROSITE-ProRule" id="PRU00146"/>
    </source>
</evidence>
<evidence type="ECO:0000256" key="5">
    <source>
        <dbReference type="SAM" id="MobiDB-lite"/>
    </source>
</evidence>
<dbReference type="InterPro" id="IPR043151">
    <property type="entry name" value="BAH_sf"/>
</dbReference>
<evidence type="ECO:0000313" key="9">
    <source>
        <dbReference type="Proteomes" id="UP001153365"/>
    </source>
</evidence>
<comment type="caution">
    <text evidence="8">The sequence shown here is derived from an EMBL/GenBank/DDBJ whole genome shotgun (WGS) entry which is preliminary data.</text>
</comment>
<dbReference type="PANTHER" id="PTHR47672:SF1">
    <property type="entry name" value="E3 UBIQUITIN-PROTEIN LIGASE SNT2"/>
    <property type="match status" value="1"/>
</dbReference>
<feature type="domain" description="BAH" evidence="7">
    <location>
        <begin position="17"/>
        <end position="148"/>
    </location>
</feature>
<feature type="region of interest" description="Disordered" evidence="5">
    <location>
        <begin position="572"/>
        <end position="599"/>
    </location>
</feature>
<name>A0AAV0BTR0_PHAPC</name>
<dbReference type="InterPro" id="IPR001025">
    <property type="entry name" value="BAH_dom"/>
</dbReference>
<gene>
    <name evidence="8" type="ORF">PPACK8108_LOCUS25343</name>
</gene>
<dbReference type="GO" id="GO:0048189">
    <property type="term" value="C:Lid2 complex"/>
    <property type="evidence" value="ECO:0007669"/>
    <property type="project" value="TreeGrafter"/>
</dbReference>
<dbReference type="Gene3D" id="2.30.30.490">
    <property type="match status" value="1"/>
</dbReference>
<evidence type="ECO:0000256" key="3">
    <source>
        <dbReference type="ARBA" id="ARBA00022833"/>
    </source>
</evidence>
<dbReference type="InterPro" id="IPR013083">
    <property type="entry name" value="Znf_RING/FYVE/PHD"/>
</dbReference>
<keyword evidence="9" id="KW-1185">Reference proteome</keyword>
<dbReference type="PROSITE" id="PS51038">
    <property type="entry name" value="BAH"/>
    <property type="match status" value="1"/>
</dbReference>
<evidence type="ECO:0000259" key="6">
    <source>
        <dbReference type="PROSITE" id="PS50016"/>
    </source>
</evidence>
<keyword evidence="1" id="KW-0479">Metal-binding</keyword>
<dbReference type="GO" id="GO:0004842">
    <property type="term" value="F:ubiquitin-protein transferase activity"/>
    <property type="evidence" value="ECO:0007669"/>
    <property type="project" value="TreeGrafter"/>
</dbReference>
<dbReference type="CDD" id="cd15497">
    <property type="entry name" value="PHD1_Snt2p_like"/>
    <property type="match status" value="1"/>
</dbReference>
<keyword evidence="3" id="KW-0862">Zinc</keyword>
<dbReference type="Proteomes" id="UP001153365">
    <property type="component" value="Unassembled WGS sequence"/>
</dbReference>
<dbReference type="InterPro" id="IPR001965">
    <property type="entry name" value="Znf_PHD"/>
</dbReference>
<evidence type="ECO:0008006" key="10">
    <source>
        <dbReference type="Google" id="ProtNLM"/>
    </source>
</evidence>
<feature type="region of interest" description="Disordered" evidence="5">
    <location>
        <begin position="352"/>
        <end position="376"/>
    </location>
</feature>
<keyword evidence="2 4" id="KW-0863">Zinc-finger</keyword>
<accession>A0AAV0BTR0</accession>
<dbReference type="InterPro" id="IPR019787">
    <property type="entry name" value="Znf_PHD-finger"/>
</dbReference>
<dbReference type="SMART" id="SM00249">
    <property type="entry name" value="PHD"/>
    <property type="match status" value="1"/>
</dbReference>